<dbReference type="Proteomes" id="UP001055172">
    <property type="component" value="Unassembled WGS sequence"/>
</dbReference>
<evidence type="ECO:0000313" key="4">
    <source>
        <dbReference type="Proteomes" id="UP001055172"/>
    </source>
</evidence>
<reference evidence="3 4" key="1">
    <citation type="submission" date="2021-07" db="EMBL/GenBank/DDBJ databases">
        <title>Genome data of Colletotrichum spaethianum.</title>
        <authorList>
            <person name="Utami Y.D."/>
            <person name="Hiruma K."/>
        </authorList>
    </citation>
    <scope>NUCLEOTIDE SEQUENCE [LARGE SCALE GENOMIC DNA]</scope>
    <source>
        <strain evidence="3 4">MAFF 242679</strain>
    </source>
</reference>
<dbReference type="AlphaFoldDB" id="A0AA37GGU1"/>
<feature type="region of interest" description="Disordered" evidence="2">
    <location>
        <begin position="1"/>
        <end position="20"/>
    </location>
</feature>
<organism evidence="3 4">
    <name type="scientific">Colletotrichum liriopes</name>
    <dbReference type="NCBI Taxonomy" id="708192"/>
    <lineage>
        <taxon>Eukaryota</taxon>
        <taxon>Fungi</taxon>
        <taxon>Dikarya</taxon>
        <taxon>Ascomycota</taxon>
        <taxon>Pezizomycotina</taxon>
        <taxon>Sordariomycetes</taxon>
        <taxon>Hypocreomycetidae</taxon>
        <taxon>Glomerellales</taxon>
        <taxon>Glomerellaceae</taxon>
        <taxon>Colletotrichum</taxon>
        <taxon>Colletotrichum spaethianum species complex</taxon>
    </lineage>
</organism>
<gene>
    <name evidence="3" type="ORF">ColLi_03287</name>
</gene>
<name>A0AA37GGU1_9PEZI</name>
<evidence type="ECO:0000313" key="3">
    <source>
        <dbReference type="EMBL" id="GJC80449.1"/>
    </source>
</evidence>
<comment type="caution">
    <text evidence="3">The sequence shown here is derived from an EMBL/GenBank/DDBJ whole genome shotgun (WGS) entry which is preliminary data.</text>
</comment>
<dbReference type="EMBL" id="BPPX01000005">
    <property type="protein sequence ID" value="GJC80449.1"/>
    <property type="molecule type" value="Genomic_DNA"/>
</dbReference>
<sequence>MPPPLRSSMGNEALHGDYDTNEVALVQTRSNQEDQINIDGEESRTAFPAGMNSSEAQFGQDHQNHSDHQPEPCRQHFSNIKGTQAFIPAPERQVEQQDSTDAVPQDQMQWAHDGTHFRQQNNRIRSLQDGILQQQTQLEEYARENTELETYVAGAEKRIEDAECRRLDEQQLHRRDVGKLQAYIGTLESQIRGLKAQVVSYEAEKSKNKVIANSRKISDSAIKSSWKTMAYNIQSLVTNILTGCPSQNDLNHHGHEGNEKSCAVCQLDAAQLKLLQDNDLSPSVVEKLVWDAVTRRILNHDTFGLGKSWAGAPGSMLSILFNKLANVPWMRSNPSKLLRWKAESAAMIDRALGIDDKELDKAVYEESMGLRKFIPRACPNSRTARHNLYQGLREIFKEAIEIHRVLMQSRAHFYLDQVETPATRGNLGHYNPEFHEAEVWGAELSEKSTVILGISPSLVKVGNADGGNYDKRNRLTKASVICD</sequence>
<accession>A0AA37GGU1</accession>
<keyword evidence="4" id="KW-1185">Reference proteome</keyword>
<dbReference type="Gene3D" id="1.20.5.340">
    <property type="match status" value="1"/>
</dbReference>
<feature type="coiled-coil region" evidence="1">
    <location>
        <begin position="124"/>
        <end position="204"/>
    </location>
</feature>
<keyword evidence="1" id="KW-0175">Coiled coil</keyword>
<evidence type="ECO:0000256" key="2">
    <source>
        <dbReference type="SAM" id="MobiDB-lite"/>
    </source>
</evidence>
<feature type="compositionally biased region" description="Basic and acidic residues" evidence="2">
    <location>
        <begin position="62"/>
        <end position="74"/>
    </location>
</feature>
<proteinExistence type="predicted"/>
<feature type="compositionally biased region" description="Polar residues" evidence="2">
    <location>
        <begin position="51"/>
        <end position="61"/>
    </location>
</feature>
<protein>
    <submittedName>
        <fullName evidence="3">Uncharacterized protein</fullName>
    </submittedName>
</protein>
<evidence type="ECO:0000256" key="1">
    <source>
        <dbReference type="SAM" id="Coils"/>
    </source>
</evidence>
<feature type="region of interest" description="Disordered" evidence="2">
    <location>
        <begin position="45"/>
        <end position="75"/>
    </location>
</feature>